<feature type="transmembrane region" description="Helical" evidence="1">
    <location>
        <begin position="50"/>
        <end position="68"/>
    </location>
</feature>
<dbReference type="EMBL" id="SMAG01000001">
    <property type="protein sequence ID" value="TCS96672.1"/>
    <property type="molecule type" value="Genomic_DNA"/>
</dbReference>
<sequence>MLSEGIEEQSFSFLLSQLAFSPLFILKVIACAGFLYIFRNDKGCLTIIGRVYSIIFLLIYLISLYWYWRYTGI</sequence>
<accession>A0A4R3LAE4</accession>
<keyword evidence="1" id="KW-0812">Transmembrane</keyword>
<proteinExistence type="predicted"/>
<evidence type="ECO:0000313" key="2">
    <source>
        <dbReference type="EMBL" id="TCS96672.1"/>
    </source>
</evidence>
<organism evidence="2 3">
    <name type="scientific">Hazenella coriacea</name>
    <dbReference type="NCBI Taxonomy" id="1179467"/>
    <lineage>
        <taxon>Bacteria</taxon>
        <taxon>Bacillati</taxon>
        <taxon>Bacillota</taxon>
        <taxon>Bacilli</taxon>
        <taxon>Bacillales</taxon>
        <taxon>Thermoactinomycetaceae</taxon>
        <taxon>Hazenella</taxon>
    </lineage>
</organism>
<feature type="transmembrane region" description="Helical" evidence="1">
    <location>
        <begin position="20"/>
        <end position="38"/>
    </location>
</feature>
<evidence type="ECO:0008006" key="4">
    <source>
        <dbReference type="Google" id="ProtNLM"/>
    </source>
</evidence>
<dbReference type="Proteomes" id="UP000294937">
    <property type="component" value="Unassembled WGS sequence"/>
</dbReference>
<evidence type="ECO:0000313" key="3">
    <source>
        <dbReference type="Proteomes" id="UP000294937"/>
    </source>
</evidence>
<keyword evidence="1" id="KW-1133">Transmembrane helix</keyword>
<name>A0A4R3LAE4_9BACL</name>
<evidence type="ECO:0000256" key="1">
    <source>
        <dbReference type="SAM" id="Phobius"/>
    </source>
</evidence>
<comment type="caution">
    <text evidence="2">The sequence shown here is derived from an EMBL/GenBank/DDBJ whole genome shotgun (WGS) entry which is preliminary data.</text>
</comment>
<keyword evidence="3" id="KW-1185">Reference proteome</keyword>
<dbReference type="AlphaFoldDB" id="A0A4R3LAE4"/>
<reference evidence="2 3" key="1">
    <citation type="submission" date="2019-03" db="EMBL/GenBank/DDBJ databases">
        <title>Genomic Encyclopedia of Type Strains, Phase IV (KMG-IV): sequencing the most valuable type-strain genomes for metagenomic binning, comparative biology and taxonomic classification.</title>
        <authorList>
            <person name="Goeker M."/>
        </authorList>
    </citation>
    <scope>NUCLEOTIDE SEQUENCE [LARGE SCALE GENOMIC DNA]</scope>
    <source>
        <strain evidence="2 3">DSM 45707</strain>
    </source>
</reference>
<gene>
    <name evidence="2" type="ORF">EDD58_101308</name>
</gene>
<protein>
    <recommendedName>
        <fullName evidence="4">DUF5658 domain-containing protein</fullName>
    </recommendedName>
</protein>
<keyword evidence="1" id="KW-0472">Membrane</keyword>